<feature type="compositionally biased region" description="Basic residues" evidence="1">
    <location>
        <begin position="134"/>
        <end position="175"/>
    </location>
</feature>
<sequence>MPRSRSHLEKDDALIRLSKSYQLLAQSSGCLPRDHFLKPKFEEIMGDLEAEIAKTKNDPERTRQRSTSPMSMDPPASLGLLPSTTDPKVSSSPSPNIARPKPERRPTAEFFPPVVKKQPLTGFTPQKDSEIQNRGRRKQTHSRGTHSRPSRVEKKRKPPLTKSQKKWRRVLNRMN</sequence>
<keyword evidence="3" id="KW-1185">Reference proteome</keyword>
<feature type="compositionally biased region" description="Basic and acidic residues" evidence="1">
    <location>
        <begin position="51"/>
        <end position="63"/>
    </location>
</feature>
<dbReference type="Proteomes" id="UP001152024">
    <property type="component" value="Unassembled WGS sequence"/>
</dbReference>
<protein>
    <submittedName>
        <fullName evidence="2">Uncharacterized protein</fullName>
    </submittedName>
</protein>
<gene>
    <name evidence="2" type="ORF">NW768_010048</name>
</gene>
<evidence type="ECO:0000256" key="1">
    <source>
        <dbReference type="SAM" id="MobiDB-lite"/>
    </source>
</evidence>
<evidence type="ECO:0000313" key="2">
    <source>
        <dbReference type="EMBL" id="KAJ4123055.1"/>
    </source>
</evidence>
<dbReference type="EMBL" id="JAOQBH010000018">
    <property type="protein sequence ID" value="KAJ4123055.1"/>
    <property type="molecule type" value="Genomic_DNA"/>
</dbReference>
<comment type="caution">
    <text evidence="2">The sequence shown here is derived from an EMBL/GenBank/DDBJ whole genome shotgun (WGS) entry which is preliminary data.</text>
</comment>
<organism evidence="2 3">
    <name type="scientific">Fusarium equiseti</name>
    <name type="common">Fusarium scirpi</name>
    <dbReference type="NCBI Taxonomy" id="61235"/>
    <lineage>
        <taxon>Eukaryota</taxon>
        <taxon>Fungi</taxon>
        <taxon>Dikarya</taxon>
        <taxon>Ascomycota</taxon>
        <taxon>Pezizomycotina</taxon>
        <taxon>Sordariomycetes</taxon>
        <taxon>Hypocreomycetidae</taxon>
        <taxon>Hypocreales</taxon>
        <taxon>Nectriaceae</taxon>
        <taxon>Fusarium</taxon>
        <taxon>Fusarium incarnatum-equiseti species complex</taxon>
    </lineage>
</organism>
<feature type="compositionally biased region" description="Polar residues" evidence="1">
    <location>
        <begin position="82"/>
        <end position="95"/>
    </location>
</feature>
<proteinExistence type="predicted"/>
<evidence type="ECO:0000313" key="3">
    <source>
        <dbReference type="Proteomes" id="UP001152024"/>
    </source>
</evidence>
<reference evidence="2" key="1">
    <citation type="submission" date="2022-09" db="EMBL/GenBank/DDBJ databases">
        <title>Fusarium specimens isolated from Avocado Roots.</title>
        <authorList>
            <person name="Stajich J."/>
            <person name="Roper C."/>
            <person name="Heimlech-Rivalta G."/>
        </authorList>
    </citation>
    <scope>NUCLEOTIDE SEQUENCE</scope>
    <source>
        <strain evidence="2">CF00095</strain>
    </source>
</reference>
<name>A0ABQ8R1L8_FUSEQ</name>
<accession>A0ABQ8R1L8</accession>
<feature type="region of interest" description="Disordered" evidence="1">
    <location>
        <begin position="48"/>
        <end position="175"/>
    </location>
</feature>